<dbReference type="GO" id="GO:0005739">
    <property type="term" value="C:mitochondrion"/>
    <property type="evidence" value="ECO:0007669"/>
    <property type="project" value="TreeGrafter"/>
</dbReference>
<dbReference type="HAMAP" id="MF_00152">
    <property type="entry name" value="Nfo"/>
    <property type="match status" value="1"/>
</dbReference>
<evidence type="ECO:0000313" key="11">
    <source>
        <dbReference type="EMBL" id="CCX10578.1"/>
    </source>
</evidence>
<organism evidence="11 12">
    <name type="scientific">Pyronema omphalodes (strain CBS 100304)</name>
    <name type="common">Pyronema confluens</name>
    <dbReference type="NCBI Taxonomy" id="1076935"/>
    <lineage>
        <taxon>Eukaryota</taxon>
        <taxon>Fungi</taxon>
        <taxon>Dikarya</taxon>
        <taxon>Ascomycota</taxon>
        <taxon>Pezizomycotina</taxon>
        <taxon>Pezizomycetes</taxon>
        <taxon>Pezizales</taxon>
        <taxon>Pyronemataceae</taxon>
        <taxon>Pyronema</taxon>
    </lineage>
</organism>
<dbReference type="EMBL" id="HF935553">
    <property type="protein sequence ID" value="CCX10578.1"/>
    <property type="molecule type" value="Genomic_DNA"/>
</dbReference>
<dbReference type="CDD" id="cd00019">
    <property type="entry name" value="AP2Ec"/>
    <property type="match status" value="1"/>
</dbReference>
<dbReference type="InterPro" id="IPR013022">
    <property type="entry name" value="Xyl_isomerase-like_TIM-brl"/>
</dbReference>
<dbReference type="OMA" id="NPRGWAT"/>
<feature type="domain" description="Xylose isomerase-like TIM barrel" evidence="10">
    <location>
        <begin position="145"/>
        <end position="405"/>
    </location>
</feature>
<evidence type="ECO:0000256" key="1">
    <source>
        <dbReference type="ARBA" id="ARBA00001947"/>
    </source>
</evidence>
<keyword evidence="12" id="KW-1185">Reference proteome</keyword>
<dbReference type="STRING" id="1076935.U4LA39"/>
<protein>
    <recommendedName>
        <fullName evidence="3">Apurinic-apyrimidinic endonuclease 1</fullName>
    </recommendedName>
</protein>
<sequence>MSDADLLSPKRTVSTRTRKTVVYKEESDAEELDVITSKTVTKKAATTTRKRKPIDSDAELEASGDDEDTKKPITIKKTVAVATAKKQKTTTTTAAAAKPKAAPKAKVPKVPTASTMTSTFARAASKMLIGAHVSIAKGVQNSITNASTIGANSFALFLKNQRKWSSPAMPVSDAATFRKLCEEKNYNPKTQILPHGSYLINLATPTAEKQKQAYDCFVDDLKRCEELGIGLYNFHPGSTLGEPRPEALKRISDALNKAHKETKFVKTVVENMVGAGNVVGSSFEDLRDILEGVEDKSRVGICLDTCHMFAAGHDIRTKEKYEEVMGNFDRIVGRKYLCAIHLNDSKGPFESKKDLHQNIGQGYIGLEAFRVLMNDTRLEGLPIVLETPTNEDPTVWAKEIKLLESLVGMKGDEEEFLKMAEELQAKGEGERERVGAVVAKGKAKAAKTAKTPAKKGGRKKKVESDDEDSEGSGCSH</sequence>
<name>U4LA39_PYROM</name>
<keyword evidence="4" id="KW-0479">Metal-binding</keyword>
<evidence type="ECO:0000256" key="7">
    <source>
        <dbReference type="ARBA" id="ARBA00022833"/>
    </source>
</evidence>
<evidence type="ECO:0000256" key="8">
    <source>
        <dbReference type="ARBA" id="ARBA00023204"/>
    </source>
</evidence>
<comment type="similarity">
    <text evidence="2">Belongs to the AP endonuclease 2 family.</text>
</comment>
<evidence type="ECO:0000256" key="5">
    <source>
        <dbReference type="ARBA" id="ARBA00022763"/>
    </source>
</evidence>
<dbReference type="InterPro" id="IPR018246">
    <property type="entry name" value="AP_endonuc_F2_Zn_BS"/>
</dbReference>
<dbReference type="SMART" id="SM00518">
    <property type="entry name" value="AP2Ec"/>
    <property type="match status" value="1"/>
</dbReference>
<keyword evidence="11" id="KW-0456">Lyase</keyword>
<feature type="compositionally biased region" description="Low complexity" evidence="9">
    <location>
        <begin position="90"/>
        <end position="100"/>
    </location>
</feature>
<feature type="compositionally biased region" description="Acidic residues" evidence="9">
    <location>
        <begin position="56"/>
        <end position="67"/>
    </location>
</feature>
<dbReference type="AlphaFoldDB" id="U4LA39"/>
<feature type="region of interest" description="Disordered" evidence="9">
    <location>
        <begin position="34"/>
        <end position="69"/>
    </location>
</feature>
<feature type="region of interest" description="Disordered" evidence="9">
    <location>
        <begin position="428"/>
        <end position="476"/>
    </location>
</feature>
<dbReference type="GO" id="GO:0003677">
    <property type="term" value="F:DNA binding"/>
    <property type="evidence" value="ECO:0007669"/>
    <property type="project" value="InterPro"/>
</dbReference>
<keyword evidence="5" id="KW-0227">DNA damage</keyword>
<gene>
    <name evidence="11" type="ORF">PCON_10172</name>
</gene>
<feature type="compositionally biased region" description="Low complexity" evidence="9">
    <location>
        <begin position="38"/>
        <end position="47"/>
    </location>
</feature>
<proteinExistence type="inferred from homology"/>
<dbReference type="GO" id="GO:0008081">
    <property type="term" value="F:phosphoric diester hydrolase activity"/>
    <property type="evidence" value="ECO:0007669"/>
    <property type="project" value="TreeGrafter"/>
</dbReference>
<keyword evidence="7" id="KW-0862">Zinc</keyword>
<dbReference type="GO" id="GO:0008270">
    <property type="term" value="F:zinc ion binding"/>
    <property type="evidence" value="ECO:0007669"/>
    <property type="project" value="InterPro"/>
</dbReference>
<dbReference type="SUPFAM" id="SSF51658">
    <property type="entry name" value="Xylose isomerase-like"/>
    <property type="match status" value="1"/>
</dbReference>
<comment type="cofactor">
    <cofactor evidence="1">
        <name>Zn(2+)</name>
        <dbReference type="ChEBI" id="CHEBI:29105"/>
    </cofactor>
</comment>
<dbReference type="InterPro" id="IPR036237">
    <property type="entry name" value="Xyl_isomerase-like_sf"/>
</dbReference>
<feature type="region of interest" description="Disordered" evidence="9">
    <location>
        <begin position="90"/>
        <end position="110"/>
    </location>
</feature>
<dbReference type="NCBIfam" id="NF002199">
    <property type="entry name" value="PRK01060.1-4"/>
    <property type="match status" value="1"/>
</dbReference>
<keyword evidence="6" id="KW-0378">Hydrolase</keyword>
<dbReference type="GO" id="GO:0016829">
    <property type="term" value="F:lyase activity"/>
    <property type="evidence" value="ECO:0007669"/>
    <property type="project" value="UniProtKB-KW"/>
</dbReference>
<evidence type="ECO:0000256" key="6">
    <source>
        <dbReference type="ARBA" id="ARBA00022801"/>
    </source>
</evidence>
<dbReference type="PROSITE" id="PS00729">
    <property type="entry name" value="AP_NUCLEASE_F2_1"/>
    <property type="match status" value="1"/>
</dbReference>
<evidence type="ECO:0000259" key="10">
    <source>
        <dbReference type="Pfam" id="PF01261"/>
    </source>
</evidence>
<evidence type="ECO:0000256" key="4">
    <source>
        <dbReference type="ARBA" id="ARBA00022723"/>
    </source>
</evidence>
<dbReference type="Pfam" id="PF01261">
    <property type="entry name" value="AP_endonuc_2"/>
    <property type="match status" value="1"/>
</dbReference>
<feature type="compositionally biased region" description="Basic residues" evidence="9">
    <location>
        <begin position="441"/>
        <end position="461"/>
    </location>
</feature>
<dbReference type="PANTHER" id="PTHR21445:SF0">
    <property type="entry name" value="APURINIC-APYRIMIDINIC ENDONUCLEASE"/>
    <property type="match status" value="1"/>
</dbReference>
<reference evidence="11 12" key="1">
    <citation type="journal article" date="2013" name="PLoS Genet.">
        <title>The genome and development-dependent transcriptomes of Pyronema confluens: a window into fungal evolution.</title>
        <authorList>
            <person name="Traeger S."/>
            <person name="Altegoer F."/>
            <person name="Freitag M."/>
            <person name="Gabaldon T."/>
            <person name="Kempken F."/>
            <person name="Kumar A."/>
            <person name="Marcet-Houben M."/>
            <person name="Poggeler S."/>
            <person name="Stajich J.E."/>
            <person name="Nowrousian M."/>
        </authorList>
    </citation>
    <scope>NUCLEOTIDE SEQUENCE [LARGE SCALE GENOMIC DNA]</scope>
    <source>
        <strain evidence="12">CBS 100304</strain>
        <tissue evidence="11">Vegetative mycelium</tissue>
    </source>
</reference>
<dbReference type="NCBIfam" id="TIGR00587">
    <property type="entry name" value="nfo"/>
    <property type="match status" value="1"/>
</dbReference>
<evidence type="ECO:0000256" key="2">
    <source>
        <dbReference type="ARBA" id="ARBA00005340"/>
    </source>
</evidence>
<evidence type="ECO:0000256" key="3">
    <source>
        <dbReference type="ARBA" id="ARBA00021759"/>
    </source>
</evidence>
<accession>U4LA39</accession>
<dbReference type="InterPro" id="IPR001719">
    <property type="entry name" value="AP_endonuc_2"/>
</dbReference>
<dbReference type="GO" id="GO:0003906">
    <property type="term" value="F:DNA-(apurinic or apyrimidinic site) endonuclease activity"/>
    <property type="evidence" value="ECO:0007669"/>
    <property type="project" value="TreeGrafter"/>
</dbReference>
<evidence type="ECO:0000256" key="9">
    <source>
        <dbReference type="SAM" id="MobiDB-lite"/>
    </source>
</evidence>
<dbReference type="eggNOG" id="KOG3997">
    <property type="taxonomic scope" value="Eukaryota"/>
</dbReference>
<dbReference type="GO" id="GO:0005634">
    <property type="term" value="C:nucleus"/>
    <property type="evidence" value="ECO:0007669"/>
    <property type="project" value="TreeGrafter"/>
</dbReference>
<dbReference type="PROSITE" id="PS00730">
    <property type="entry name" value="AP_NUCLEASE_F2_2"/>
    <property type="match status" value="1"/>
</dbReference>
<dbReference type="PANTHER" id="PTHR21445">
    <property type="entry name" value="ENDONUCLEASE IV ENDODEOXYRIBONUCLEASE IV"/>
    <property type="match status" value="1"/>
</dbReference>
<dbReference type="GO" id="GO:0006284">
    <property type="term" value="P:base-excision repair"/>
    <property type="evidence" value="ECO:0007669"/>
    <property type="project" value="TreeGrafter"/>
</dbReference>
<dbReference type="PROSITE" id="PS51432">
    <property type="entry name" value="AP_NUCLEASE_F2_4"/>
    <property type="match status" value="1"/>
</dbReference>
<dbReference type="OrthoDB" id="7663182at2759"/>
<keyword evidence="8" id="KW-0234">DNA repair</keyword>
<evidence type="ECO:0000313" key="12">
    <source>
        <dbReference type="Proteomes" id="UP000018144"/>
    </source>
</evidence>
<dbReference type="FunFam" id="3.20.20.150:FF:000001">
    <property type="entry name" value="Probable endonuclease 4"/>
    <property type="match status" value="1"/>
</dbReference>
<dbReference type="Proteomes" id="UP000018144">
    <property type="component" value="Unassembled WGS sequence"/>
</dbReference>
<dbReference type="Gene3D" id="3.20.20.150">
    <property type="entry name" value="Divalent-metal-dependent TIM barrel enzymes"/>
    <property type="match status" value="1"/>
</dbReference>